<evidence type="ECO:0000313" key="3">
    <source>
        <dbReference type="Proteomes" id="UP001597040"/>
    </source>
</evidence>
<name>A0ABW3LK22_9BACI</name>
<evidence type="ECO:0000256" key="1">
    <source>
        <dbReference type="ARBA" id="ARBA00023125"/>
    </source>
</evidence>
<comment type="caution">
    <text evidence="2">The sequence shown here is derived from an EMBL/GenBank/DDBJ whole genome shotgun (WGS) entry which is preliminary data.</text>
</comment>
<dbReference type="EMBL" id="JBHTKJ010000008">
    <property type="protein sequence ID" value="MFD1037599.1"/>
    <property type="molecule type" value="Genomic_DNA"/>
</dbReference>
<gene>
    <name evidence="2" type="ORF">ACFQ3N_04060</name>
</gene>
<reference evidence="3" key="1">
    <citation type="journal article" date="2019" name="Int. J. Syst. Evol. Microbiol.">
        <title>The Global Catalogue of Microorganisms (GCM) 10K type strain sequencing project: providing services to taxonomists for standard genome sequencing and annotation.</title>
        <authorList>
            <consortium name="The Broad Institute Genomics Platform"/>
            <consortium name="The Broad Institute Genome Sequencing Center for Infectious Disease"/>
            <person name="Wu L."/>
            <person name="Ma J."/>
        </authorList>
    </citation>
    <scope>NUCLEOTIDE SEQUENCE [LARGE SCALE GENOMIC DNA]</scope>
    <source>
        <strain evidence="3">CCUG 56754</strain>
    </source>
</reference>
<organism evidence="2 3">
    <name type="scientific">Virgibacillus byunsanensis</name>
    <dbReference type="NCBI Taxonomy" id="570945"/>
    <lineage>
        <taxon>Bacteria</taxon>
        <taxon>Bacillati</taxon>
        <taxon>Bacillota</taxon>
        <taxon>Bacilli</taxon>
        <taxon>Bacillales</taxon>
        <taxon>Bacillaceae</taxon>
        <taxon>Virgibacillus</taxon>
    </lineage>
</organism>
<keyword evidence="1" id="KW-0238">DNA-binding</keyword>
<sequence length="104" mass="11884">MTKMIEAEAIALVDMAVREKKLLVLEKLDTTKSKVSHAYGNKKANRRMSAFAYDKFISAIKNRAEKMRIHVYEVNPAYTSQIGKMKYIKRFGISIHQATSFVIA</sequence>
<dbReference type="NCBIfam" id="TIGR01766">
    <property type="entry name" value="IS200/IS605 family accessory protein TnpB-like domain"/>
    <property type="match status" value="1"/>
</dbReference>
<dbReference type="Proteomes" id="UP001597040">
    <property type="component" value="Unassembled WGS sequence"/>
</dbReference>
<protein>
    <submittedName>
        <fullName evidence="2">IS200/IS605 family accessory protein TnpB-related protein</fullName>
    </submittedName>
</protein>
<dbReference type="RefSeq" id="WP_390359818.1">
    <property type="nucleotide sequence ID" value="NZ_JBHTKJ010000008.1"/>
</dbReference>
<accession>A0ABW3LK22</accession>
<keyword evidence="3" id="KW-1185">Reference proteome</keyword>
<proteinExistence type="predicted"/>
<dbReference type="InterPro" id="IPR010095">
    <property type="entry name" value="Cas12f1-like_TNB"/>
</dbReference>
<evidence type="ECO:0000313" key="2">
    <source>
        <dbReference type="EMBL" id="MFD1037599.1"/>
    </source>
</evidence>